<dbReference type="EMBL" id="SLZU01000064">
    <property type="protein sequence ID" value="TCS47038.1"/>
    <property type="molecule type" value="Genomic_DNA"/>
</dbReference>
<protein>
    <submittedName>
        <fullName evidence="1">Uncharacterized protein</fullName>
    </submittedName>
</protein>
<dbReference type="Proteomes" id="UP000295696">
    <property type="component" value="Unassembled WGS sequence"/>
</dbReference>
<proteinExistence type="predicted"/>
<evidence type="ECO:0000313" key="2">
    <source>
        <dbReference type="Proteomes" id="UP000295696"/>
    </source>
</evidence>
<organism evidence="1 2">
    <name type="scientific">Primorskyibacter sedentarius</name>
    <dbReference type="NCBI Taxonomy" id="745311"/>
    <lineage>
        <taxon>Bacteria</taxon>
        <taxon>Pseudomonadati</taxon>
        <taxon>Pseudomonadota</taxon>
        <taxon>Alphaproteobacteria</taxon>
        <taxon>Rhodobacterales</taxon>
        <taxon>Roseobacteraceae</taxon>
        <taxon>Primorskyibacter</taxon>
    </lineage>
</organism>
<comment type="caution">
    <text evidence="1">The sequence shown here is derived from an EMBL/GenBank/DDBJ whole genome shotgun (WGS) entry which is preliminary data.</text>
</comment>
<accession>A0A4R3IGF5</accession>
<reference evidence="1 2" key="1">
    <citation type="submission" date="2019-03" db="EMBL/GenBank/DDBJ databases">
        <title>Genomic Encyclopedia of Type Strains, Phase IV (KMG-IV): sequencing the most valuable type-strain genomes for metagenomic binning, comparative biology and taxonomic classification.</title>
        <authorList>
            <person name="Goeker M."/>
        </authorList>
    </citation>
    <scope>NUCLEOTIDE SEQUENCE [LARGE SCALE GENOMIC DNA]</scope>
    <source>
        <strain evidence="1 2">DSM 104836</strain>
    </source>
</reference>
<evidence type="ECO:0000313" key="1">
    <source>
        <dbReference type="EMBL" id="TCS47038.1"/>
    </source>
</evidence>
<keyword evidence="2" id="KW-1185">Reference proteome</keyword>
<sequence length="80" mass="8420">MTALGDTGCYFPRAENFHPVVANGSGGASASWNGETIADGGMDGHKALQAARRAMTLHHALPLSERQMAVLGTIVEPLMR</sequence>
<gene>
    <name evidence="1" type="ORF">EDD52_1642</name>
</gene>
<name>A0A4R3IGF5_9RHOB</name>
<dbReference type="AlphaFoldDB" id="A0A4R3IGF5"/>